<organism evidence="11 12">
    <name type="scientific">Lomentospora prolificans</name>
    <dbReference type="NCBI Taxonomy" id="41688"/>
    <lineage>
        <taxon>Eukaryota</taxon>
        <taxon>Fungi</taxon>
        <taxon>Dikarya</taxon>
        <taxon>Ascomycota</taxon>
        <taxon>Pezizomycotina</taxon>
        <taxon>Sordariomycetes</taxon>
        <taxon>Hypocreomycetidae</taxon>
        <taxon>Microascales</taxon>
        <taxon>Microascaceae</taxon>
        <taxon>Lomentospora</taxon>
    </lineage>
</organism>
<feature type="transmembrane region" description="Helical" evidence="10">
    <location>
        <begin position="333"/>
        <end position="358"/>
    </location>
</feature>
<feature type="transmembrane region" description="Helical" evidence="10">
    <location>
        <begin position="811"/>
        <end position="833"/>
    </location>
</feature>
<dbReference type="Pfam" id="PF03169">
    <property type="entry name" value="OPT"/>
    <property type="match status" value="1"/>
</dbReference>
<feature type="transmembrane region" description="Helical" evidence="10">
    <location>
        <begin position="378"/>
        <end position="398"/>
    </location>
</feature>
<dbReference type="GO" id="GO:0035673">
    <property type="term" value="F:oligopeptide transmembrane transporter activity"/>
    <property type="evidence" value="ECO:0007669"/>
    <property type="project" value="InterPro"/>
</dbReference>
<dbReference type="NCBIfam" id="TIGR00728">
    <property type="entry name" value="OPT_sfam"/>
    <property type="match status" value="1"/>
</dbReference>
<comment type="subcellular location">
    <subcellularLocation>
        <location evidence="1">Membrane</location>
        <topology evidence="1">Multi-pass membrane protein</topology>
    </subcellularLocation>
</comment>
<dbReference type="GO" id="GO:0015031">
    <property type="term" value="P:protein transport"/>
    <property type="evidence" value="ECO:0007669"/>
    <property type="project" value="UniProtKB-KW"/>
</dbReference>
<evidence type="ECO:0000256" key="8">
    <source>
        <dbReference type="ARBA" id="ARBA00023136"/>
    </source>
</evidence>
<keyword evidence="8 10" id="KW-0472">Membrane</keyword>
<feature type="transmembrane region" description="Helical" evidence="10">
    <location>
        <begin position="405"/>
        <end position="427"/>
    </location>
</feature>
<dbReference type="PANTHER" id="PTHR22601">
    <property type="entry name" value="ISP4 LIKE PROTEIN"/>
    <property type="match status" value="1"/>
</dbReference>
<evidence type="ECO:0000256" key="3">
    <source>
        <dbReference type="ARBA" id="ARBA00022448"/>
    </source>
</evidence>
<keyword evidence="5" id="KW-0571">Peptide transport</keyword>
<sequence>MASKEITETPQAVDTTPRSPPGILSEKKPIVADISDNISDTTRDEGQILNVTEDDLLEAKALASTFTLEDTLRLMRQVHIQHSRDPNFPITIIDRIEEFIWNEDVVDNPEKHERLIQEMKIEAALITNNSPYAEVRAVVDNHDDPTMPTSTIRAWIIGIFFACCISFINSFFDVRLPSIYVIQTVPQLLAYPAGKLFEKALPDVGFSLFGVYHSLNPGPFNKKEHMLITIMSNVAKSTPYTNYIVWIQVLPQYFNQPWAISFGYQVLIALSTNFIGYGLAGICRRFLVYPSYCVWPSSLVTIALNSAFHDSAGEAATVLGPFKSVWRMSRLKYFTWAFGLMFVYFWFPNYLFAALSYFSWMAWIAPDNGNLGRITGAYTGLGLNPIPSFDWNIFTYFLDPLMVPFFSTFNFFLGAFFSMFIIIAIYYTNTFNTGYLPINSNRTFDHFGKKYNVSSIIDPNGIFDSTKYEAYSPPFLSSGNCVVYMFFFAVYSSTVTYGILYHRHEIMLGLRDAWSAIKWKRSKNSDQNGATQEEIDRNTLDVHNRMMASYKEVPEWWYMICLALALGLGIAGIAAYPTNTTPAVVLYGVALCLVFVVPIGIIYAMTGVQVTLNVLAEFIGGVWVEGNAIAMCFFKSYGYVTAAHALSFSADLKLAHYLKIAPRFTFWAQMVPTFVSTFISIGVLQYQVHIENICTEDAPFRFTCPGINTFFTAAVFWGTVGPRKIWGAGGQYVVTLIGFPIGVVVVGIFYLLSKKWPKNALIRNAHPVVMFNGALGWAPYTLAYIWPAVPVAAFSWLFLKKKYLDLWSKYNFITSAAFSCGVAISGIVIFFALQISGIEVLWWGNNVPFEGCDGTGSCTLLELGPEEYFGPRIGDFH</sequence>
<feature type="transmembrane region" description="Helical" evidence="10">
    <location>
        <begin position="152"/>
        <end position="172"/>
    </location>
</feature>
<dbReference type="AlphaFoldDB" id="A0A2N3ND66"/>
<evidence type="ECO:0000256" key="9">
    <source>
        <dbReference type="SAM" id="MobiDB-lite"/>
    </source>
</evidence>
<keyword evidence="7 10" id="KW-1133">Transmembrane helix</keyword>
<protein>
    <recommendedName>
        <fullName evidence="13">OPT family small oligopeptide transporter</fullName>
    </recommendedName>
</protein>
<dbReference type="InterPro" id="IPR004813">
    <property type="entry name" value="OPT"/>
</dbReference>
<gene>
    <name evidence="11" type="ORF">jhhlp_002122</name>
</gene>
<dbReference type="VEuPathDB" id="FungiDB:jhhlp_002122"/>
<feature type="transmembrane region" description="Helical" evidence="10">
    <location>
        <begin position="482"/>
        <end position="501"/>
    </location>
</feature>
<evidence type="ECO:0000256" key="5">
    <source>
        <dbReference type="ARBA" id="ARBA00022856"/>
    </source>
</evidence>
<feature type="transmembrane region" description="Helical" evidence="10">
    <location>
        <begin position="666"/>
        <end position="688"/>
    </location>
</feature>
<keyword evidence="12" id="KW-1185">Reference proteome</keyword>
<keyword evidence="4 10" id="KW-0812">Transmembrane</keyword>
<evidence type="ECO:0000256" key="4">
    <source>
        <dbReference type="ARBA" id="ARBA00022692"/>
    </source>
</evidence>
<evidence type="ECO:0000256" key="10">
    <source>
        <dbReference type="SAM" id="Phobius"/>
    </source>
</evidence>
<proteinExistence type="inferred from homology"/>
<dbReference type="GO" id="GO:0016020">
    <property type="term" value="C:membrane"/>
    <property type="evidence" value="ECO:0007669"/>
    <property type="project" value="UniProtKB-SubCell"/>
</dbReference>
<comment type="caution">
    <text evidence="11">The sequence shown here is derived from an EMBL/GenBank/DDBJ whole genome shotgun (WGS) entry which is preliminary data.</text>
</comment>
<accession>A0A2N3ND66</accession>
<dbReference type="InParanoid" id="A0A2N3ND66"/>
<evidence type="ECO:0000256" key="1">
    <source>
        <dbReference type="ARBA" id="ARBA00004141"/>
    </source>
</evidence>
<keyword evidence="3" id="KW-0813">Transport</keyword>
<dbReference type="NCBIfam" id="TIGR00727">
    <property type="entry name" value="ISP4_OPT"/>
    <property type="match status" value="1"/>
</dbReference>
<name>A0A2N3ND66_9PEZI</name>
<evidence type="ECO:0000313" key="12">
    <source>
        <dbReference type="Proteomes" id="UP000233524"/>
    </source>
</evidence>
<feature type="region of interest" description="Disordered" evidence="9">
    <location>
        <begin position="1"/>
        <end position="25"/>
    </location>
</feature>
<feature type="transmembrane region" description="Helical" evidence="10">
    <location>
        <begin position="584"/>
        <end position="605"/>
    </location>
</feature>
<keyword evidence="6" id="KW-0653">Protein transport</keyword>
<evidence type="ECO:0000256" key="6">
    <source>
        <dbReference type="ARBA" id="ARBA00022927"/>
    </source>
</evidence>
<reference evidence="11 12" key="1">
    <citation type="journal article" date="2017" name="G3 (Bethesda)">
        <title>First Draft Genome Sequence of the Pathogenic Fungus Lomentospora prolificans (Formerly Scedosporium prolificans).</title>
        <authorList>
            <person name="Luo R."/>
            <person name="Zimin A."/>
            <person name="Workman R."/>
            <person name="Fan Y."/>
            <person name="Pertea G."/>
            <person name="Grossman N."/>
            <person name="Wear M.P."/>
            <person name="Jia B."/>
            <person name="Miller H."/>
            <person name="Casadevall A."/>
            <person name="Timp W."/>
            <person name="Zhang S.X."/>
            <person name="Salzberg S.L."/>
        </authorList>
    </citation>
    <scope>NUCLEOTIDE SEQUENCE [LARGE SCALE GENOMIC DNA]</scope>
    <source>
        <strain evidence="11 12">JHH-5317</strain>
    </source>
</reference>
<feature type="transmembrane region" description="Helical" evidence="10">
    <location>
        <begin position="556"/>
        <end position="578"/>
    </location>
</feature>
<dbReference type="InterPro" id="IPR004648">
    <property type="entry name" value="Oligpept_transpt"/>
</dbReference>
<dbReference type="FunCoup" id="A0A2N3ND66">
    <property type="interactions" value="18"/>
</dbReference>
<evidence type="ECO:0000313" key="11">
    <source>
        <dbReference type="EMBL" id="PKS10371.1"/>
    </source>
</evidence>
<evidence type="ECO:0000256" key="7">
    <source>
        <dbReference type="ARBA" id="ARBA00022989"/>
    </source>
</evidence>
<evidence type="ECO:0008006" key="13">
    <source>
        <dbReference type="Google" id="ProtNLM"/>
    </source>
</evidence>
<dbReference type="OrthoDB" id="9986677at2759"/>
<feature type="transmembrane region" description="Helical" evidence="10">
    <location>
        <begin position="777"/>
        <end position="799"/>
    </location>
</feature>
<evidence type="ECO:0000256" key="2">
    <source>
        <dbReference type="ARBA" id="ARBA00008807"/>
    </source>
</evidence>
<feature type="transmembrane region" description="Helical" evidence="10">
    <location>
        <begin position="732"/>
        <end position="752"/>
    </location>
</feature>
<feature type="compositionally biased region" description="Polar residues" evidence="9">
    <location>
        <begin position="8"/>
        <end position="17"/>
    </location>
</feature>
<feature type="transmembrane region" description="Helical" evidence="10">
    <location>
        <begin position="700"/>
        <end position="720"/>
    </location>
</feature>
<dbReference type="EMBL" id="NLAX01000008">
    <property type="protein sequence ID" value="PKS10371.1"/>
    <property type="molecule type" value="Genomic_DNA"/>
</dbReference>
<comment type="similarity">
    <text evidence="2">Belongs to the oligopeptide OPT transporter family.</text>
</comment>
<dbReference type="Proteomes" id="UP000233524">
    <property type="component" value="Unassembled WGS sequence"/>
</dbReference>